<feature type="compositionally biased region" description="Basic and acidic residues" evidence="1">
    <location>
        <begin position="57"/>
        <end position="67"/>
    </location>
</feature>
<dbReference type="Proteomes" id="UP000179334">
    <property type="component" value="Unassembled WGS sequence"/>
</dbReference>
<feature type="region of interest" description="Disordered" evidence="1">
    <location>
        <begin position="47"/>
        <end position="67"/>
    </location>
</feature>
<evidence type="ECO:0000259" key="2">
    <source>
        <dbReference type="Pfam" id="PF12170"/>
    </source>
</evidence>
<name>A0A1F6T055_9PROT</name>
<evidence type="ECO:0000256" key="1">
    <source>
        <dbReference type="SAM" id="MobiDB-lite"/>
    </source>
</evidence>
<organism evidence="3 4">
    <name type="scientific">Candidatus Muproteobacteria bacterium RBG_16_64_10</name>
    <dbReference type="NCBI Taxonomy" id="1817757"/>
    <lineage>
        <taxon>Bacteria</taxon>
        <taxon>Pseudomonadati</taxon>
        <taxon>Pseudomonadota</taxon>
        <taxon>Candidatus Muproteobacteria</taxon>
    </lineage>
</organism>
<reference evidence="3 4" key="1">
    <citation type="journal article" date="2016" name="Nat. Commun.">
        <title>Thousands of microbial genomes shed light on interconnected biogeochemical processes in an aquifer system.</title>
        <authorList>
            <person name="Anantharaman K."/>
            <person name="Brown C.T."/>
            <person name="Hug L.A."/>
            <person name="Sharon I."/>
            <person name="Castelle C.J."/>
            <person name="Probst A.J."/>
            <person name="Thomas B.C."/>
            <person name="Singh A."/>
            <person name="Wilkins M.J."/>
            <person name="Karaoz U."/>
            <person name="Brodie E.L."/>
            <person name="Williams K.H."/>
            <person name="Hubbard S.S."/>
            <person name="Banfield J.F."/>
        </authorList>
    </citation>
    <scope>NUCLEOTIDE SEQUENCE [LARGE SCALE GENOMIC DNA]</scope>
</reference>
<dbReference type="EMBL" id="MFSR01000068">
    <property type="protein sequence ID" value="OGI38560.1"/>
    <property type="molecule type" value="Genomic_DNA"/>
</dbReference>
<proteinExistence type="predicted"/>
<dbReference type="InterPro" id="IPR021029">
    <property type="entry name" value="DNA_pol_III_tau_dom-5"/>
</dbReference>
<accession>A0A1F6T055</accession>
<dbReference type="Gene3D" id="3.30.300.150">
    <property type="entry name" value="DNA polymerase III, tau subunit, domain V"/>
    <property type="match status" value="1"/>
</dbReference>
<feature type="domain" description="DNA polymerase III tau subunit" evidence="2">
    <location>
        <begin position="2"/>
        <end position="92"/>
    </location>
</feature>
<gene>
    <name evidence="3" type="ORF">A2V91_00010</name>
</gene>
<dbReference type="Pfam" id="PF12170">
    <property type="entry name" value="DNA_pol3_tau_5"/>
    <property type="match status" value="1"/>
</dbReference>
<evidence type="ECO:0000313" key="4">
    <source>
        <dbReference type="Proteomes" id="UP000179334"/>
    </source>
</evidence>
<dbReference type="InterPro" id="IPR038249">
    <property type="entry name" value="PolIII_tau_V_sf"/>
</dbReference>
<dbReference type="AlphaFoldDB" id="A0A1F6T055"/>
<evidence type="ECO:0000313" key="3">
    <source>
        <dbReference type="EMBL" id="OGI38560.1"/>
    </source>
</evidence>
<sequence length="101" mass="11115">MLESATDGALSLVLSESFAGLYNKEREAEFKRALEAHYGRALKLNLRVGQPPGETPAQEKSRERNERQVAAERAIQGDPAVGQLMEKLNARVVPGTIRPKT</sequence>
<dbReference type="GO" id="GO:0003887">
    <property type="term" value="F:DNA-directed DNA polymerase activity"/>
    <property type="evidence" value="ECO:0007669"/>
    <property type="project" value="InterPro"/>
</dbReference>
<protein>
    <recommendedName>
        <fullName evidence="2">DNA polymerase III tau subunit domain-containing protein</fullName>
    </recommendedName>
</protein>
<comment type="caution">
    <text evidence="3">The sequence shown here is derived from an EMBL/GenBank/DDBJ whole genome shotgun (WGS) entry which is preliminary data.</text>
</comment>